<comment type="similarity">
    <text evidence="1">Belongs to the ParB family.</text>
</comment>
<evidence type="ECO:0000256" key="4">
    <source>
        <dbReference type="SAM" id="MobiDB-lite"/>
    </source>
</evidence>
<evidence type="ECO:0000256" key="3">
    <source>
        <dbReference type="ARBA" id="ARBA00023125"/>
    </source>
</evidence>
<dbReference type="InterPro" id="IPR003115">
    <property type="entry name" value="ParB_N"/>
</dbReference>
<dbReference type="SUPFAM" id="SSF110849">
    <property type="entry name" value="ParB/Sulfiredoxin"/>
    <property type="match status" value="1"/>
</dbReference>
<dbReference type="Pfam" id="PF17762">
    <property type="entry name" value="HTH_ParB"/>
    <property type="match status" value="1"/>
</dbReference>
<keyword evidence="3" id="KW-0238">DNA-binding</keyword>
<sequence length="517" mass="53826">MSEKRRGLGRGIGALIPSAPAQPSAGPATATATAPRPMDVFFPASTTSASSAEDAPPVGADESPAAGTARQRASRTAAARSLMEPDKSRSRSKSGGTRKRTSDRTRGTAASNGDRADELSSAKPSASEEVDAVVAPTEAVEPAPPVPSSAAPSAPSEAAPDGAAAASPGESVEPAEVATERLAREAASAPAAASDDSTTARDVADKPVHADLGAPVGPAASPEVEALAPSGDDGGLVPVPGASFAEIPVNHIVPNTRQPRQVFDEEELDELAASIREVGVLQPVVVRPLPEAAGDGARFELIMGERRWRASQQAGNDTVPAIIRETGDGDLLRDALLENLHRANLNPLEEAAAYQQLLEDFGCTHDELATRIVRSRPQISNTLRLLKLPPLVQRRVAAGVLSAGHARALLGLSDGAAMERLAQKIVAEGLSVRATEEIVALGDEPVAPEMRRRPRAGAHAEDLNRLATRLADRLDTRVKVNLGQRKGRIAIEFASVEDLNRILDVLAPGEEHIAPTN</sequence>
<dbReference type="CDD" id="cd16393">
    <property type="entry name" value="SPO0J_N"/>
    <property type="match status" value="1"/>
</dbReference>
<feature type="compositionally biased region" description="Low complexity" evidence="4">
    <location>
        <begin position="132"/>
        <end position="141"/>
    </location>
</feature>
<dbReference type="Gene3D" id="1.10.10.2830">
    <property type="match status" value="1"/>
</dbReference>
<dbReference type="PANTHER" id="PTHR33375:SF1">
    <property type="entry name" value="CHROMOSOME-PARTITIONING PROTEIN PARB-RELATED"/>
    <property type="match status" value="1"/>
</dbReference>
<feature type="compositionally biased region" description="Low complexity" evidence="4">
    <location>
        <begin position="13"/>
        <end position="37"/>
    </location>
</feature>
<keyword evidence="7" id="KW-1185">Reference proteome</keyword>
<keyword evidence="2" id="KW-0159">Chromosome partition</keyword>
<feature type="compositionally biased region" description="Basic and acidic residues" evidence="4">
    <location>
        <begin position="198"/>
        <end position="209"/>
    </location>
</feature>
<evidence type="ECO:0000256" key="2">
    <source>
        <dbReference type="ARBA" id="ARBA00022829"/>
    </source>
</evidence>
<evidence type="ECO:0000313" key="7">
    <source>
        <dbReference type="Proteomes" id="UP001499841"/>
    </source>
</evidence>
<feature type="compositionally biased region" description="Low complexity" evidence="4">
    <location>
        <begin position="185"/>
        <end position="197"/>
    </location>
</feature>
<evidence type="ECO:0000313" key="6">
    <source>
        <dbReference type="EMBL" id="GAA4288171.1"/>
    </source>
</evidence>
<dbReference type="NCBIfam" id="TIGR00180">
    <property type="entry name" value="parB_part"/>
    <property type="match status" value="1"/>
</dbReference>
<dbReference type="InterPro" id="IPR050336">
    <property type="entry name" value="Chromosome_partition/occlusion"/>
</dbReference>
<feature type="domain" description="ParB-like N-terminal" evidence="5">
    <location>
        <begin position="245"/>
        <end position="340"/>
    </location>
</feature>
<dbReference type="Proteomes" id="UP001499841">
    <property type="component" value="Unassembled WGS sequence"/>
</dbReference>
<protein>
    <recommendedName>
        <fullName evidence="5">ParB-like N-terminal domain-containing protein</fullName>
    </recommendedName>
</protein>
<dbReference type="PANTHER" id="PTHR33375">
    <property type="entry name" value="CHROMOSOME-PARTITIONING PROTEIN PARB-RELATED"/>
    <property type="match status" value="1"/>
</dbReference>
<organism evidence="6 7">
    <name type="scientific">Georgenia daeguensis</name>
    <dbReference type="NCBI Taxonomy" id="908355"/>
    <lineage>
        <taxon>Bacteria</taxon>
        <taxon>Bacillati</taxon>
        <taxon>Actinomycetota</taxon>
        <taxon>Actinomycetes</taxon>
        <taxon>Micrococcales</taxon>
        <taxon>Bogoriellaceae</taxon>
        <taxon>Georgenia</taxon>
    </lineage>
</organism>
<feature type="compositionally biased region" description="Low complexity" evidence="4">
    <location>
        <begin position="148"/>
        <end position="171"/>
    </location>
</feature>
<comment type="caution">
    <text evidence="6">The sequence shown here is derived from an EMBL/GenBank/DDBJ whole genome shotgun (WGS) entry which is preliminary data.</text>
</comment>
<dbReference type="InterPro" id="IPR057240">
    <property type="entry name" value="ParB_dimer_C"/>
</dbReference>
<dbReference type="Pfam" id="PF02195">
    <property type="entry name" value="ParB_N"/>
    <property type="match status" value="1"/>
</dbReference>
<feature type="compositionally biased region" description="Low complexity" evidence="4">
    <location>
        <begin position="65"/>
        <end position="81"/>
    </location>
</feature>
<dbReference type="Pfam" id="PF23552">
    <property type="entry name" value="ParB_C"/>
    <property type="match status" value="1"/>
</dbReference>
<evidence type="ECO:0000256" key="1">
    <source>
        <dbReference type="ARBA" id="ARBA00006295"/>
    </source>
</evidence>
<proteinExistence type="inferred from homology"/>
<dbReference type="InterPro" id="IPR041468">
    <property type="entry name" value="HTH_ParB/Spo0J"/>
</dbReference>
<dbReference type="SUPFAM" id="SSF109709">
    <property type="entry name" value="KorB DNA-binding domain-like"/>
    <property type="match status" value="1"/>
</dbReference>
<accession>A0ABP8EW07</accession>
<reference evidence="7" key="1">
    <citation type="journal article" date="2019" name="Int. J. Syst. Evol. Microbiol.">
        <title>The Global Catalogue of Microorganisms (GCM) 10K type strain sequencing project: providing services to taxonomists for standard genome sequencing and annotation.</title>
        <authorList>
            <consortium name="The Broad Institute Genomics Platform"/>
            <consortium name="The Broad Institute Genome Sequencing Center for Infectious Disease"/>
            <person name="Wu L."/>
            <person name="Ma J."/>
        </authorList>
    </citation>
    <scope>NUCLEOTIDE SEQUENCE [LARGE SCALE GENOMIC DNA]</scope>
    <source>
        <strain evidence="7">JCM 17459</strain>
    </source>
</reference>
<gene>
    <name evidence="6" type="ORF">GCM10022262_25310</name>
</gene>
<dbReference type="Gene3D" id="3.90.1530.30">
    <property type="match status" value="1"/>
</dbReference>
<feature type="compositionally biased region" description="Basic residues" evidence="4">
    <location>
        <begin position="90"/>
        <end position="99"/>
    </location>
</feature>
<evidence type="ECO:0000259" key="5">
    <source>
        <dbReference type="SMART" id="SM00470"/>
    </source>
</evidence>
<dbReference type="EMBL" id="BAABBA010000012">
    <property type="protein sequence ID" value="GAA4288171.1"/>
    <property type="molecule type" value="Genomic_DNA"/>
</dbReference>
<dbReference type="SMART" id="SM00470">
    <property type="entry name" value="ParB"/>
    <property type="match status" value="1"/>
</dbReference>
<name>A0ABP8EW07_9MICO</name>
<feature type="region of interest" description="Disordered" evidence="4">
    <location>
        <begin position="1"/>
        <end position="235"/>
    </location>
</feature>
<dbReference type="InterPro" id="IPR036086">
    <property type="entry name" value="ParB/Sulfiredoxin_sf"/>
</dbReference>
<dbReference type="InterPro" id="IPR004437">
    <property type="entry name" value="ParB/RepB/Spo0J"/>
</dbReference>